<accession>A0A0D2JE20</accession>
<proteinExistence type="predicted"/>
<evidence type="ECO:0000313" key="2">
    <source>
        <dbReference type="EMBL" id="KIY97832.1"/>
    </source>
</evidence>
<dbReference type="GeneID" id="25727260"/>
<evidence type="ECO:0000313" key="3">
    <source>
        <dbReference type="Proteomes" id="UP000054498"/>
    </source>
</evidence>
<sequence length="888" mass="88650">MSAAGAAAMDLLRRPLAPPLARPLVELHSSLQALFQLVEIQGAPAAERALLAAARNALRSTLAALDALGRRRLSSQDFACLQLLVFAPFLGRLMAYEAPDALRQQFTGLQLAALALLEAALDLHALSRGSGAGGGGAAGGSGANSRSSPEAAAHHQDEDDKHELLRRGAMDVVLRLQRYSLPDDAAWASWLQARAAGAVGGAPAAPLPQPPRLLSQAESPADGVARLAEVAAGRVARQPAVHVDAALRLLGTLQAVAPDAFAIARLSPLWAALATGPPAALRTVSHKGKAQWVVEWSDLARSIAPSEAAASAAARDWLVGRILERVLLESDAGQRRLQVDHLMETLGVTLSPGASSGANVAAAAGLQAAACVHQLLSLAVRQEHEGLASCLLACVVELAQGDGRGAAPQLLCAASAPLLAPLPEQLLVAWRQQLPAAWAKMDAAAAGAWIDSLAGALDVGNGGGLQRLPPAQAALVLRLSTVCLERHPHLLPRLGHARSVMGWLVGVRLAAAGAEAGGPDGGSCTSEVHAASCQLAALFAANASSGAAALSALLSIAGAGITNPGVSGGDDAAASQVQVQAEALALLRAAYAAAPAARGAWLDAVQQEGSDAVHASACDALGALAAALSLAPGEAACKDSAAAPLDLLALLALRTDAPSRRAVALAATPGVGARLPEVLLAAATADASLAVPAVHLLIHLLPLPGVAAAAPDAAAAARSLVQEHASVLLQVPVAPSGAAPDLSGLTAGSFHAWLAFLAEVPEAAAKPEGGEAGSRAPSLLHEYLGCLLAGAGTPGVADAAPLGQQLSAVASLLPGSVSAASGGDGALPVSGAQQRVCSRQLSEQLEAGLLGRLEELTALMACGTQPLVSAAASACAALLGAADNGAAL</sequence>
<name>A0A0D2JE20_9CHLO</name>
<dbReference type="AlphaFoldDB" id="A0A0D2JE20"/>
<dbReference type="Proteomes" id="UP000054498">
    <property type="component" value="Unassembled WGS sequence"/>
</dbReference>
<dbReference type="RefSeq" id="XP_013896852.1">
    <property type="nucleotide sequence ID" value="XM_014041398.1"/>
</dbReference>
<feature type="region of interest" description="Disordered" evidence="1">
    <location>
        <begin position="132"/>
        <end position="164"/>
    </location>
</feature>
<keyword evidence="3" id="KW-1185">Reference proteome</keyword>
<dbReference type="KEGG" id="mng:MNEG_10129"/>
<feature type="compositionally biased region" description="Gly residues" evidence="1">
    <location>
        <begin position="132"/>
        <end position="142"/>
    </location>
</feature>
<evidence type="ECO:0000256" key="1">
    <source>
        <dbReference type="SAM" id="MobiDB-lite"/>
    </source>
</evidence>
<reference evidence="2 3" key="1">
    <citation type="journal article" date="2013" name="BMC Genomics">
        <title>Reconstruction of the lipid metabolism for the microalga Monoraphidium neglectum from its genome sequence reveals characteristics suitable for biofuel production.</title>
        <authorList>
            <person name="Bogen C."/>
            <person name="Al-Dilaimi A."/>
            <person name="Albersmeier A."/>
            <person name="Wichmann J."/>
            <person name="Grundmann M."/>
            <person name="Rupp O."/>
            <person name="Lauersen K.J."/>
            <person name="Blifernez-Klassen O."/>
            <person name="Kalinowski J."/>
            <person name="Goesmann A."/>
            <person name="Mussgnug J.H."/>
            <person name="Kruse O."/>
        </authorList>
    </citation>
    <scope>NUCLEOTIDE SEQUENCE [LARGE SCALE GENOMIC DNA]</scope>
    <source>
        <strain evidence="2 3">SAG 48.87</strain>
    </source>
</reference>
<feature type="compositionally biased region" description="Basic and acidic residues" evidence="1">
    <location>
        <begin position="152"/>
        <end position="164"/>
    </location>
</feature>
<gene>
    <name evidence="2" type="ORF">MNEG_10129</name>
</gene>
<dbReference type="EMBL" id="KK102410">
    <property type="protein sequence ID" value="KIY97832.1"/>
    <property type="molecule type" value="Genomic_DNA"/>
</dbReference>
<organism evidence="2 3">
    <name type="scientific">Monoraphidium neglectum</name>
    <dbReference type="NCBI Taxonomy" id="145388"/>
    <lineage>
        <taxon>Eukaryota</taxon>
        <taxon>Viridiplantae</taxon>
        <taxon>Chlorophyta</taxon>
        <taxon>core chlorophytes</taxon>
        <taxon>Chlorophyceae</taxon>
        <taxon>CS clade</taxon>
        <taxon>Sphaeropleales</taxon>
        <taxon>Selenastraceae</taxon>
        <taxon>Monoraphidium</taxon>
    </lineage>
</organism>
<feature type="non-terminal residue" evidence="2">
    <location>
        <position position="888"/>
    </location>
</feature>
<protein>
    <submittedName>
        <fullName evidence="2">Uncharacterized protein</fullName>
    </submittedName>
</protein>